<dbReference type="Proteomes" id="UP000030533">
    <property type="component" value="Unassembled WGS sequence"/>
</dbReference>
<comment type="caution">
    <text evidence="1">The sequence shown here is derived from an EMBL/GenBank/DDBJ whole genome shotgun (WGS) entry which is preliminary data.</text>
</comment>
<dbReference type="eggNOG" id="ENOG5032GVQ">
    <property type="taxonomic scope" value="Bacteria"/>
</dbReference>
<proteinExistence type="predicted"/>
<gene>
    <name evidence="1" type="ORF">EU98_1974</name>
</gene>
<evidence type="ECO:0000313" key="1">
    <source>
        <dbReference type="EMBL" id="KGG00442.1"/>
    </source>
</evidence>
<evidence type="ECO:0000313" key="2">
    <source>
        <dbReference type="Proteomes" id="UP000030533"/>
    </source>
</evidence>
<reference evidence="2" key="1">
    <citation type="journal article" date="2014" name="Sci. Data">
        <title>Genomes of diverse isolates of the marine cyanobacterium Prochlorococcus.</title>
        <authorList>
            <person name="Biller S."/>
            <person name="Berube P."/>
            <person name="Thompson J."/>
            <person name="Kelly L."/>
            <person name="Roggensack S."/>
            <person name="Awad L."/>
            <person name="Roache-Johnson K."/>
            <person name="Ding H."/>
            <person name="Giovannoni S.J."/>
            <person name="Moore L.R."/>
            <person name="Chisholm S.W."/>
        </authorList>
    </citation>
    <scope>NUCLEOTIDE SEQUENCE [LARGE SCALE GENOMIC DNA]</scope>
    <source>
        <strain evidence="2">MIT 9314</strain>
    </source>
</reference>
<protein>
    <submittedName>
        <fullName evidence="1">Uncharacterized protein</fullName>
    </submittedName>
</protein>
<sequence>MFFLYSDSINLGSDKEMKDSNELILGNIIKLTRSSEKKFKQGNFKGAIDDKMKANAILKSKSCDKKIIEKYREELSRLYSSKFDLIFDHKLKIDEIKRNQIVKMLEQKSKEKLKSLDYKGAVKAFRRAEKYFSN</sequence>
<dbReference type="EMBL" id="JNAO01000013">
    <property type="protein sequence ID" value="KGG00442.1"/>
    <property type="molecule type" value="Genomic_DNA"/>
</dbReference>
<organism evidence="1 2">
    <name type="scientific">Prochlorococcus marinus str. MIT 9314</name>
    <dbReference type="NCBI Taxonomy" id="167548"/>
    <lineage>
        <taxon>Bacteria</taxon>
        <taxon>Bacillati</taxon>
        <taxon>Cyanobacteriota</taxon>
        <taxon>Cyanophyceae</taxon>
        <taxon>Synechococcales</taxon>
        <taxon>Prochlorococcaceae</taxon>
        <taxon>Prochlorococcus</taxon>
    </lineage>
</organism>
<accession>A0A0A2AHZ8</accession>
<dbReference type="AlphaFoldDB" id="A0A0A2AHZ8"/>
<dbReference type="STRING" id="167548.EU98_1974"/>
<name>A0A0A2AHZ8_PROMR</name>